<dbReference type="InterPro" id="IPR032675">
    <property type="entry name" value="LRR_dom_sf"/>
</dbReference>
<dbReference type="SUPFAM" id="SSF52058">
    <property type="entry name" value="L domain-like"/>
    <property type="match status" value="1"/>
</dbReference>
<gene>
    <name evidence="2" type="ORF">STCU_10102</name>
</gene>
<dbReference type="AlphaFoldDB" id="S9V5R2"/>
<dbReference type="OrthoDB" id="509867at2759"/>
<proteinExistence type="predicted"/>
<dbReference type="InterPro" id="IPR001611">
    <property type="entry name" value="Leu-rich_rpt"/>
</dbReference>
<evidence type="ECO:0000313" key="3">
    <source>
        <dbReference type="Proteomes" id="UP000015354"/>
    </source>
</evidence>
<evidence type="ECO:0000313" key="2">
    <source>
        <dbReference type="EMBL" id="EPY18235.1"/>
    </source>
</evidence>
<sequence length="299" mass="31061">MASRVTARRALVVLAVLVAALCTHCAADNVTDTIAFLRGLQTVFPDYLAATSSNDTDYCNWEWATANSVVCQASTGLNILVRDGTVAASSQLPEVTGDDVVAASIVLDVASGGPLTLPASWSRLSQLVHLYLYNGFAGTLPAAWGRLPALRMLQLQGNALTGTLPAAWASLSSIMALRLYDNALSGTLPAAWASFSSPMILDLHNNQLTGSLPAEWSALRLVLFNVSGNHFCGCEPDSWKAVPVLHNAVKDMPVAWANCSTANSCTYPDVTPSNAAGSPAGCALAAVVAAAVLACLATA</sequence>
<feature type="signal peptide" evidence="1">
    <location>
        <begin position="1"/>
        <end position="27"/>
    </location>
</feature>
<evidence type="ECO:0000256" key="1">
    <source>
        <dbReference type="SAM" id="SignalP"/>
    </source>
</evidence>
<dbReference type="Gene3D" id="3.80.10.10">
    <property type="entry name" value="Ribonuclease Inhibitor"/>
    <property type="match status" value="1"/>
</dbReference>
<protein>
    <submittedName>
        <fullName evidence="2">Surface membrane protein gp46-like protein</fullName>
    </submittedName>
</protein>
<accession>S9V5R2</accession>
<dbReference type="PANTHER" id="PTHR48010:SF58">
    <property type="entry name" value="RECEPTOR PROTEIN KINASE-LIKE PROTEIN ZAR1"/>
    <property type="match status" value="1"/>
</dbReference>
<name>S9V5R2_9TRYP</name>
<dbReference type="Pfam" id="PF00560">
    <property type="entry name" value="LRR_1"/>
    <property type="match status" value="1"/>
</dbReference>
<dbReference type="InterPro" id="IPR050994">
    <property type="entry name" value="At_inactive_RLKs"/>
</dbReference>
<keyword evidence="3" id="KW-1185">Reference proteome</keyword>
<comment type="caution">
    <text evidence="2">The sequence shown here is derived from an EMBL/GenBank/DDBJ whole genome shotgun (WGS) entry which is preliminary data.</text>
</comment>
<dbReference type="EMBL" id="ATMH01010031">
    <property type="protein sequence ID" value="EPY18235.1"/>
    <property type="molecule type" value="Genomic_DNA"/>
</dbReference>
<dbReference type="Proteomes" id="UP000015354">
    <property type="component" value="Unassembled WGS sequence"/>
</dbReference>
<feature type="chain" id="PRO_5004558475" evidence="1">
    <location>
        <begin position="28"/>
        <end position="299"/>
    </location>
</feature>
<keyword evidence="1" id="KW-0732">Signal</keyword>
<organism evidence="2 3">
    <name type="scientific">Strigomonas culicis</name>
    <dbReference type="NCBI Taxonomy" id="28005"/>
    <lineage>
        <taxon>Eukaryota</taxon>
        <taxon>Discoba</taxon>
        <taxon>Euglenozoa</taxon>
        <taxon>Kinetoplastea</taxon>
        <taxon>Metakinetoplastina</taxon>
        <taxon>Trypanosomatida</taxon>
        <taxon>Trypanosomatidae</taxon>
        <taxon>Strigomonadinae</taxon>
        <taxon>Strigomonas</taxon>
    </lineage>
</organism>
<dbReference type="PANTHER" id="PTHR48010">
    <property type="entry name" value="OS05G0588300 PROTEIN"/>
    <property type="match status" value="1"/>
</dbReference>
<reference evidence="2 3" key="1">
    <citation type="journal article" date="2013" name="PLoS ONE">
        <title>Predicting the Proteins of Angomonas deanei, Strigomonas culicis and Their Respective Endosymbionts Reveals New Aspects of the Trypanosomatidae Family.</title>
        <authorList>
            <person name="Motta M.C."/>
            <person name="Martins A.C."/>
            <person name="de Souza S.S."/>
            <person name="Catta-Preta C.M."/>
            <person name="Silva R."/>
            <person name="Klein C.C."/>
            <person name="de Almeida L.G."/>
            <person name="de Lima Cunha O."/>
            <person name="Ciapina L.P."/>
            <person name="Brocchi M."/>
            <person name="Colabardini A.C."/>
            <person name="de Araujo Lima B."/>
            <person name="Machado C.R."/>
            <person name="de Almeida Soares C.M."/>
            <person name="Probst C.M."/>
            <person name="de Menezes C.B."/>
            <person name="Thompson C.E."/>
            <person name="Bartholomeu D.C."/>
            <person name="Gradia D.F."/>
            <person name="Pavoni D.P."/>
            <person name="Grisard E.C."/>
            <person name="Fantinatti-Garboggini F."/>
            <person name="Marchini F.K."/>
            <person name="Rodrigues-Luiz G.F."/>
            <person name="Wagner G."/>
            <person name="Goldman G.H."/>
            <person name="Fietto J.L."/>
            <person name="Elias M.C."/>
            <person name="Goldman M.H."/>
            <person name="Sagot M.F."/>
            <person name="Pereira M."/>
            <person name="Stoco P.H."/>
            <person name="de Mendonca-Neto R.P."/>
            <person name="Teixeira S.M."/>
            <person name="Maciel T.E."/>
            <person name="de Oliveira Mendes T.A."/>
            <person name="Urmenyi T.P."/>
            <person name="de Souza W."/>
            <person name="Schenkman S."/>
            <person name="de Vasconcelos A.T."/>
        </authorList>
    </citation>
    <scope>NUCLEOTIDE SEQUENCE [LARGE SCALE GENOMIC DNA]</scope>
</reference>